<dbReference type="InParanoid" id="W0RS67"/>
<protein>
    <submittedName>
        <fullName evidence="7">Dehydrogenase</fullName>
    </submittedName>
</protein>
<dbReference type="AlphaFoldDB" id="W0RS67"/>
<dbReference type="eggNOG" id="COG2010">
    <property type="taxonomic scope" value="Bacteria"/>
</dbReference>
<dbReference type="InterPro" id="IPR011042">
    <property type="entry name" value="6-blade_b-propeller_TolB-like"/>
</dbReference>
<dbReference type="Pfam" id="PF13442">
    <property type="entry name" value="Cytochrome_CBB3"/>
    <property type="match status" value="1"/>
</dbReference>
<dbReference type="Proteomes" id="UP000019151">
    <property type="component" value="Plasmid 2"/>
</dbReference>
<dbReference type="InterPro" id="IPR055557">
    <property type="entry name" value="DUF7133"/>
</dbReference>
<dbReference type="Gene3D" id="1.25.10.10">
    <property type="entry name" value="Leucine-rich Repeat Variant"/>
    <property type="match status" value="1"/>
</dbReference>
<dbReference type="GO" id="GO:0046872">
    <property type="term" value="F:metal ion binding"/>
    <property type="evidence" value="ECO:0007669"/>
    <property type="project" value="UniProtKB-KW"/>
</dbReference>
<dbReference type="InterPro" id="IPR016024">
    <property type="entry name" value="ARM-type_fold"/>
</dbReference>
<dbReference type="KEGG" id="gba:J421_5625"/>
<evidence type="ECO:0000256" key="1">
    <source>
        <dbReference type="ARBA" id="ARBA00022617"/>
    </source>
</evidence>
<gene>
    <name evidence="7" type="ORF">J421_5625</name>
</gene>
<evidence type="ECO:0000259" key="6">
    <source>
        <dbReference type="PROSITE" id="PS51007"/>
    </source>
</evidence>
<keyword evidence="2 4" id="KW-0479">Metal-binding</keyword>
<dbReference type="PROSITE" id="PS51007">
    <property type="entry name" value="CYTC"/>
    <property type="match status" value="1"/>
</dbReference>
<dbReference type="eggNOG" id="COG2133">
    <property type="taxonomic scope" value="Bacteria"/>
</dbReference>
<dbReference type="InterPro" id="IPR009056">
    <property type="entry name" value="Cyt_c-like_dom"/>
</dbReference>
<feature type="compositionally biased region" description="Pro residues" evidence="5">
    <location>
        <begin position="710"/>
        <end position="722"/>
    </location>
</feature>
<dbReference type="Gene3D" id="1.10.760.10">
    <property type="entry name" value="Cytochrome c-like domain"/>
    <property type="match status" value="1"/>
</dbReference>
<dbReference type="GO" id="GO:0020037">
    <property type="term" value="F:heme binding"/>
    <property type="evidence" value="ECO:0007669"/>
    <property type="project" value="InterPro"/>
</dbReference>
<dbReference type="Gene3D" id="2.120.10.30">
    <property type="entry name" value="TolB, C-terminal domain"/>
    <property type="match status" value="1"/>
</dbReference>
<feature type="domain" description="Cytochrome c" evidence="6">
    <location>
        <begin position="774"/>
        <end position="855"/>
    </location>
</feature>
<dbReference type="SUPFAM" id="SSF46626">
    <property type="entry name" value="Cytochrome c"/>
    <property type="match status" value="1"/>
</dbReference>
<dbReference type="PATRIC" id="fig|861299.3.peg.5662"/>
<dbReference type="Pfam" id="PF23500">
    <property type="entry name" value="DUF7133"/>
    <property type="match status" value="1"/>
</dbReference>
<dbReference type="GO" id="GO:0009055">
    <property type="term" value="F:electron transfer activity"/>
    <property type="evidence" value="ECO:0007669"/>
    <property type="project" value="InterPro"/>
</dbReference>
<feature type="compositionally biased region" description="Low complexity" evidence="5">
    <location>
        <begin position="35"/>
        <end position="46"/>
    </location>
</feature>
<feature type="region of interest" description="Disordered" evidence="5">
    <location>
        <begin position="674"/>
        <end position="722"/>
    </location>
</feature>
<evidence type="ECO:0000256" key="5">
    <source>
        <dbReference type="SAM" id="MobiDB-lite"/>
    </source>
</evidence>
<keyword evidence="3 4" id="KW-0408">Iron</keyword>
<sequence>MEMSFRSGPFGGALLVASLLVGCRHEPVPQPAPAAAPAAAMPTPASTAPPAPAANPLAALYVDTGVTPVRSPQDEARTFRLVDGYRAELVAAEPLVQDPVAIDFDADGRMYVVEMRAFMPNIDGKGEDRPIGRVVVLEDTNDDGVMDRKTVFLDSLVLPRTIKVMQHGVLVGAPPNLYFARDTNADLRADVRTLVRGDYGTLSSNPEHNANGLLWGLDNWLHNANYAGEFRLQPDGSFAFRPAPEEGQWGVSSDDYGRLFRNSNEDPLRTDYIPEHYAARGGNAGLRRGVYEQVTRNTSVWPDHKTPAVNRGYREGVLRGDSSLAMFTSAGSPTVYVGDRLPDELRGSVFVTEPAGNLVARFVIEDSGDGFARARKAYERADFMTASDQRFRPVNLSSAPDGTLYVVDMYRGIIQHRAYITDYLEQKIRERGMEQPVGLGRIWRIVHTSTQRGPAPQLSRASAADLVPLLAHPNGWWRFKAQQLLVERGDRSVADALRAMIRSHRDDRARLHALWTLDGLGESDPLTIETALADSSPYVRAAAVRISEPWLARASHPLQDAVLRLADDRTPLVRRQLAASLGELTATRRDAALVTVASRYGDDPIVTDLVAGAVRGRETAFLEKLLATRGEHAAAVQSIAASIVRSRDAAAIGRLLTLAGQPSRPRWQRLALLTGANPRSGQRAPRGPRPSFEPPAGAAAGGAASGAAPEGPPRPTAAPPIALPNRPAALLAAAESPDSAIRAQARAVADALTWPGKGGAAAPAARALTADEQARYEAGRQQYTSTCAGCHQANGGGLAGVAKPLVGSRFVLGTPVRLIRIVLNGKEGEMLMPPIGGTLTDEQVANVLTYVRRSWGNDADPIEPTQVKEIRAATAGRKKPWTEAELLRITR</sequence>
<keyword evidence="8" id="KW-1185">Reference proteome</keyword>
<evidence type="ECO:0000256" key="2">
    <source>
        <dbReference type="ARBA" id="ARBA00022723"/>
    </source>
</evidence>
<dbReference type="EMBL" id="CP007130">
    <property type="protein sequence ID" value="AHG93160.1"/>
    <property type="molecule type" value="Genomic_DNA"/>
</dbReference>
<dbReference type="InterPro" id="IPR011989">
    <property type="entry name" value="ARM-like"/>
</dbReference>
<feature type="region of interest" description="Disordered" evidence="5">
    <location>
        <begin position="31"/>
        <end position="51"/>
    </location>
</feature>
<dbReference type="SUPFAM" id="SSF48371">
    <property type="entry name" value="ARM repeat"/>
    <property type="match status" value="1"/>
</dbReference>
<accession>W0RS67</accession>
<proteinExistence type="predicted"/>
<evidence type="ECO:0000313" key="7">
    <source>
        <dbReference type="EMBL" id="AHG93160.1"/>
    </source>
</evidence>
<name>W0RS67_9BACT</name>
<dbReference type="HOGENOM" id="CLU_014205_0_0_0"/>
<evidence type="ECO:0000313" key="8">
    <source>
        <dbReference type="Proteomes" id="UP000019151"/>
    </source>
</evidence>
<keyword evidence="1 4" id="KW-0349">Heme</keyword>
<dbReference type="SUPFAM" id="SSF63825">
    <property type="entry name" value="YWTD domain"/>
    <property type="match status" value="1"/>
</dbReference>
<organism evidence="7 8">
    <name type="scientific">Gemmatirosa kalamazoonensis</name>
    <dbReference type="NCBI Taxonomy" id="861299"/>
    <lineage>
        <taxon>Bacteria</taxon>
        <taxon>Pseudomonadati</taxon>
        <taxon>Gemmatimonadota</taxon>
        <taxon>Gemmatimonadia</taxon>
        <taxon>Gemmatimonadales</taxon>
        <taxon>Gemmatimonadaceae</taxon>
        <taxon>Gemmatirosa</taxon>
    </lineage>
</organism>
<dbReference type="PANTHER" id="PTHR33546">
    <property type="entry name" value="LARGE, MULTIFUNCTIONAL SECRETED PROTEIN-RELATED"/>
    <property type="match status" value="1"/>
</dbReference>
<dbReference type="PROSITE" id="PS51257">
    <property type="entry name" value="PROKAR_LIPOPROTEIN"/>
    <property type="match status" value="1"/>
</dbReference>
<evidence type="ECO:0000256" key="3">
    <source>
        <dbReference type="ARBA" id="ARBA00023004"/>
    </source>
</evidence>
<geneLocation type="plasmid" evidence="7 8">
    <name>2</name>
</geneLocation>
<dbReference type="InterPro" id="IPR036909">
    <property type="entry name" value="Cyt_c-like_dom_sf"/>
</dbReference>
<evidence type="ECO:0000256" key="4">
    <source>
        <dbReference type="PROSITE-ProRule" id="PRU00433"/>
    </source>
</evidence>
<keyword evidence="7" id="KW-0614">Plasmid</keyword>
<dbReference type="PANTHER" id="PTHR33546:SF1">
    <property type="entry name" value="LARGE, MULTIFUNCTIONAL SECRETED PROTEIN"/>
    <property type="match status" value="1"/>
</dbReference>
<reference evidence="7 8" key="1">
    <citation type="journal article" date="2014" name="Genome Announc.">
        <title>Genome Sequence and Methylome of Soil Bacterium Gemmatirosa kalamazoonensis KBS708T, a Member of the Rarely Cultivated Gemmatimonadetes Phylum.</title>
        <authorList>
            <person name="Debruyn J.M."/>
            <person name="Radosevich M."/>
            <person name="Wommack K.E."/>
            <person name="Polson S.W."/>
            <person name="Hauser L.J."/>
            <person name="Fawaz M.N."/>
            <person name="Korlach J."/>
            <person name="Tsai Y.C."/>
        </authorList>
    </citation>
    <scope>NUCLEOTIDE SEQUENCE [LARGE SCALE GENOMIC DNA]</scope>
    <source>
        <strain evidence="7 8">KBS708</strain>
        <plasmid evidence="8">Plasmid 2</plasmid>
    </source>
</reference>